<evidence type="ECO:0000313" key="8">
    <source>
        <dbReference type="Proteomes" id="UP000515317"/>
    </source>
</evidence>
<evidence type="ECO:0000256" key="5">
    <source>
        <dbReference type="ARBA" id="ARBA00023136"/>
    </source>
</evidence>
<dbReference type="PANTHER" id="PTHR33931:SF2">
    <property type="entry name" value="HOLIN-LIKE PROTEIN CIDA"/>
    <property type="match status" value="1"/>
</dbReference>
<keyword evidence="2" id="KW-1003">Cell membrane</keyword>
<dbReference type="RefSeq" id="WP_222875841.1">
    <property type="nucleotide sequence ID" value="NZ_AP023361.1"/>
</dbReference>
<dbReference type="PANTHER" id="PTHR33931">
    <property type="entry name" value="HOLIN-LIKE PROTEIN CIDA-RELATED"/>
    <property type="match status" value="1"/>
</dbReference>
<evidence type="ECO:0000256" key="3">
    <source>
        <dbReference type="ARBA" id="ARBA00022692"/>
    </source>
</evidence>
<evidence type="ECO:0000256" key="1">
    <source>
        <dbReference type="ARBA" id="ARBA00004651"/>
    </source>
</evidence>
<proteinExistence type="predicted"/>
<evidence type="ECO:0000256" key="4">
    <source>
        <dbReference type="ARBA" id="ARBA00022989"/>
    </source>
</evidence>
<dbReference type="GO" id="GO:0005886">
    <property type="term" value="C:plasma membrane"/>
    <property type="evidence" value="ECO:0007669"/>
    <property type="project" value="UniProtKB-SubCell"/>
</dbReference>
<keyword evidence="4 6" id="KW-1133">Transmembrane helix</keyword>
<organism evidence="7 8">
    <name type="scientific">Terrihabitans soli</name>
    <dbReference type="NCBI Taxonomy" id="708113"/>
    <lineage>
        <taxon>Bacteria</taxon>
        <taxon>Pseudomonadati</taxon>
        <taxon>Pseudomonadota</taxon>
        <taxon>Alphaproteobacteria</taxon>
        <taxon>Hyphomicrobiales</taxon>
        <taxon>Terrihabitans</taxon>
    </lineage>
</organism>
<feature type="transmembrane region" description="Helical" evidence="6">
    <location>
        <begin position="32"/>
        <end position="49"/>
    </location>
</feature>
<dbReference type="Proteomes" id="UP000515317">
    <property type="component" value="Chromosome"/>
</dbReference>
<dbReference type="EMBL" id="AP023361">
    <property type="protein sequence ID" value="BCJ92251.1"/>
    <property type="molecule type" value="Genomic_DNA"/>
</dbReference>
<gene>
    <name evidence="7" type="ORF">IZ6_29860</name>
</gene>
<keyword evidence="8" id="KW-1185">Reference proteome</keyword>
<feature type="transmembrane region" description="Helical" evidence="6">
    <location>
        <begin position="56"/>
        <end position="75"/>
    </location>
</feature>
<evidence type="ECO:0008006" key="9">
    <source>
        <dbReference type="Google" id="ProtNLM"/>
    </source>
</evidence>
<evidence type="ECO:0000256" key="6">
    <source>
        <dbReference type="SAM" id="Phobius"/>
    </source>
</evidence>
<protein>
    <recommendedName>
        <fullName evidence="9">CidA/LrgA family protein</fullName>
    </recommendedName>
</protein>
<feature type="transmembrane region" description="Helical" evidence="6">
    <location>
        <begin position="87"/>
        <end position="112"/>
    </location>
</feature>
<evidence type="ECO:0000256" key="2">
    <source>
        <dbReference type="ARBA" id="ARBA00022475"/>
    </source>
</evidence>
<evidence type="ECO:0000313" key="7">
    <source>
        <dbReference type="EMBL" id="BCJ92251.1"/>
    </source>
</evidence>
<sequence length="117" mass="12440">MIDQLRGLLLLTLLYLAGATLAERFEIGIPGAVMGLVICLLAMIVVPRLQELIRPGAMVMLTLVPLFLVPLLVRMVLTLDFTTAETWIIILAVAVSTVIGILAAGLAAKFALGGDDQ</sequence>
<reference evidence="7 8" key="1">
    <citation type="submission" date="2020-08" db="EMBL/GenBank/DDBJ databases">
        <title>Genome sequence of Rhizobiales bacterium strain IZ6.</title>
        <authorList>
            <person name="Nakai R."/>
            <person name="Naganuma T."/>
        </authorList>
    </citation>
    <scope>NUCLEOTIDE SEQUENCE [LARGE SCALE GENOMIC DNA]</scope>
    <source>
        <strain evidence="7 8">IZ6</strain>
    </source>
</reference>
<dbReference type="AlphaFoldDB" id="A0A6S6QYZ2"/>
<comment type="subcellular location">
    <subcellularLocation>
        <location evidence="1">Cell membrane</location>
        <topology evidence="1">Multi-pass membrane protein</topology>
    </subcellularLocation>
</comment>
<dbReference type="InterPro" id="IPR005538">
    <property type="entry name" value="LrgA/CidA"/>
</dbReference>
<name>A0A6S6QYZ2_9HYPH</name>
<dbReference type="KEGG" id="tso:IZ6_29860"/>
<keyword evidence="3 6" id="KW-0812">Transmembrane</keyword>
<dbReference type="Pfam" id="PF03788">
    <property type="entry name" value="LrgA"/>
    <property type="match status" value="1"/>
</dbReference>
<accession>A0A6S6QYZ2</accession>
<keyword evidence="5 6" id="KW-0472">Membrane</keyword>